<keyword evidence="6 10" id="KW-0812">Transmembrane</keyword>
<gene>
    <name evidence="13" type="ORF">ACFPN2_11305</name>
</gene>
<comment type="similarity">
    <text evidence="2 10">Belongs to the TonB family.</text>
</comment>
<dbReference type="NCBIfam" id="TIGR01352">
    <property type="entry name" value="tonB_Cterm"/>
    <property type="match status" value="1"/>
</dbReference>
<dbReference type="EMBL" id="JBHSDU010000003">
    <property type="protein sequence ID" value="MFC4309667.1"/>
    <property type="molecule type" value="Genomic_DNA"/>
</dbReference>
<feature type="domain" description="TonB C-terminal" evidence="12">
    <location>
        <begin position="315"/>
        <end position="404"/>
    </location>
</feature>
<proteinExistence type="inferred from homology"/>
<dbReference type="PRINTS" id="PR01374">
    <property type="entry name" value="TONBPROTEIN"/>
</dbReference>
<dbReference type="PANTHER" id="PTHR33446">
    <property type="entry name" value="PROTEIN TONB-RELATED"/>
    <property type="match status" value="1"/>
</dbReference>
<evidence type="ECO:0000313" key="13">
    <source>
        <dbReference type="EMBL" id="MFC4309667.1"/>
    </source>
</evidence>
<dbReference type="InterPro" id="IPR003538">
    <property type="entry name" value="TonB"/>
</dbReference>
<evidence type="ECO:0000256" key="7">
    <source>
        <dbReference type="ARBA" id="ARBA00022927"/>
    </source>
</evidence>
<evidence type="ECO:0000256" key="10">
    <source>
        <dbReference type="RuleBase" id="RU362123"/>
    </source>
</evidence>
<evidence type="ECO:0000256" key="3">
    <source>
        <dbReference type="ARBA" id="ARBA00022448"/>
    </source>
</evidence>
<dbReference type="Gene3D" id="3.30.2420.10">
    <property type="entry name" value="TonB"/>
    <property type="match status" value="1"/>
</dbReference>
<comment type="caution">
    <text evidence="13">The sequence shown here is derived from an EMBL/GenBank/DDBJ whole genome shotgun (WGS) entry which is preliminary data.</text>
</comment>
<evidence type="ECO:0000256" key="4">
    <source>
        <dbReference type="ARBA" id="ARBA00022475"/>
    </source>
</evidence>
<dbReference type="InterPro" id="IPR011990">
    <property type="entry name" value="TPR-like_helical_dom_sf"/>
</dbReference>
<keyword evidence="14" id="KW-1185">Reference proteome</keyword>
<evidence type="ECO:0000256" key="5">
    <source>
        <dbReference type="ARBA" id="ARBA00022519"/>
    </source>
</evidence>
<evidence type="ECO:0000256" key="11">
    <source>
        <dbReference type="SAM" id="MobiDB-lite"/>
    </source>
</evidence>
<organism evidence="13 14">
    <name type="scientific">Steroidobacter flavus</name>
    <dbReference type="NCBI Taxonomy" id="1842136"/>
    <lineage>
        <taxon>Bacteria</taxon>
        <taxon>Pseudomonadati</taxon>
        <taxon>Pseudomonadota</taxon>
        <taxon>Gammaproteobacteria</taxon>
        <taxon>Steroidobacterales</taxon>
        <taxon>Steroidobacteraceae</taxon>
        <taxon>Steroidobacter</taxon>
    </lineage>
</organism>
<comment type="function">
    <text evidence="10">Interacts with outer membrane receptor proteins that carry out high-affinity binding and energy dependent uptake into the periplasmic space of specific substrates. It could act to transduce energy from the cytoplasmic membrane to specific energy-requiring processes in the outer membrane, resulting in the release into the periplasm of ligands bound by these outer membrane proteins.</text>
</comment>
<evidence type="ECO:0000256" key="6">
    <source>
        <dbReference type="ARBA" id="ARBA00022692"/>
    </source>
</evidence>
<feature type="transmembrane region" description="Helical" evidence="10">
    <location>
        <begin position="85"/>
        <end position="103"/>
    </location>
</feature>
<feature type="region of interest" description="Disordered" evidence="11">
    <location>
        <begin position="24"/>
        <end position="43"/>
    </location>
</feature>
<sequence length="404" mass="43408">MPTDTARVKLELASGRNEITAPFYQTAQRRRNPQLESEPVSVDAPATAPTVVDVPLAAAPPPAQVSVPLAAPEVSHEQRGGRTPWIAFAIAIVSVGFAVWWVMAQRIPDIDPREVIARNLNDAHTAMADGRYSDPPERSAFHYYSTVLALDPNNHDAIAGIDAIADRHLTNARVLLAQHRIAEAGVALEKARRVRPDHNGLPVLDAQWRAQLKRMLAAATKTAKPNAEALEKAEPAIITGPVASRPATAPKSQTPAPEVKAEPAPSPKVADVTAVAATLAANQPPASLQTIGPPPPEAQPAPAEVEPIAVAEPPAPAGEPKLIRMVQPQYPQEALMRGIEGWVDVSLQISAAGDVVEPRVEDTSRGRIFNRAALAAVEQWKYEPRSDGSTSERVRVRLRFQRSN</sequence>
<dbReference type="PANTHER" id="PTHR33446:SF2">
    <property type="entry name" value="PROTEIN TONB"/>
    <property type="match status" value="1"/>
</dbReference>
<evidence type="ECO:0000259" key="12">
    <source>
        <dbReference type="PROSITE" id="PS52015"/>
    </source>
</evidence>
<keyword evidence="10" id="KW-0735">Signal-anchor</keyword>
<evidence type="ECO:0000256" key="9">
    <source>
        <dbReference type="ARBA" id="ARBA00023136"/>
    </source>
</evidence>
<protein>
    <recommendedName>
        <fullName evidence="10">Protein TonB</fullName>
    </recommendedName>
</protein>
<dbReference type="SUPFAM" id="SSF74653">
    <property type="entry name" value="TolA/TonB C-terminal domain"/>
    <property type="match status" value="1"/>
</dbReference>
<accession>A0ABV8SQ89</accession>
<keyword evidence="4 10" id="KW-1003">Cell membrane</keyword>
<comment type="subcellular location">
    <subcellularLocation>
        <location evidence="1 10">Cell inner membrane</location>
        <topology evidence="1 10">Single-pass membrane protein</topology>
        <orientation evidence="1 10">Periplasmic side</orientation>
    </subcellularLocation>
</comment>
<keyword evidence="8 10" id="KW-1133">Transmembrane helix</keyword>
<dbReference type="InterPro" id="IPR051045">
    <property type="entry name" value="TonB-dependent_transducer"/>
</dbReference>
<keyword evidence="3 10" id="KW-0813">Transport</keyword>
<dbReference type="Gene3D" id="1.25.40.10">
    <property type="entry name" value="Tetratricopeptide repeat domain"/>
    <property type="match status" value="1"/>
</dbReference>
<keyword evidence="7 10" id="KW-0653">Protein transport</keyword>
<evidence type="ECO:0000313" key="14">
    <source>
        <dbReference type="Proteomes" id="UP001595904"/>
    </source>
</evidence>
<evidence type="ECO:0000256" key="1">
    <source>
        <dbReference type="ARBA" id="ARBA00004383"/>
    </source>
</evidence>
<dbReference type="RefSeq" id="WP_380596706.1">
    <property type="nucleotide sequence ID" value="NZ_JBHSDU010000003.1"/>
</dbReference>
<dbReference type="PROSITE" id="PS52015">
    <property type="entry name" value="TONB_CTD"/>
    <property type="match status" value="1"/>
</dbReference>
<name>A0ABV8SQ89_9GAMM</name>
<evidence type="ECO:0000256" key="8">
    <source>
        <dbReference type="ARBA" id="ARBA00022989"/>
    </source>
</evidence>
<keyword evidence="9 10" id="KW-0472">Membrane</keyword>
<feature type="region of interest" description="Disordered" evidence="11">
    <location>
        <begin position="240"/>
        <end position="267"/>
    </location>
</feature>
<dbReference type="InterPro" id="IPR006260">
    <property type="entry name" value="TonB/TolA_C"/>
</dbReference>
<evidence type="ECO:0000256" key="2">
    <source>
        <dbReference type="ARBA" id="ARBA00006555"/>
    </source>
</evidence>
<reference evidence="14" key="1">
    <citation type="journal article" date="2019" name="Int. J. Syst. Evol. Microbiol.">
        <title>The Global Catalogue of Microorganisms (GCM) 10K type strain sequencing project: providing services to taxonomists for standard genome sequencing and annotation.</title>
        <authorList>
            <consortium name="The Broad Institute Genomics Platform"/>
            <consortium name="The Broad Institute Genome Sequencing Center for Infectious Disease"/>
            <person name="Wu L."/>
            <person name="Ma J."/>
        </authorList>
    </citation>
    <scope>NUCLEOTIDE SEQUENCE [LARGE SCALE GENOMIC DNA]</scope>
    <source>
        <strain evidence="14">CGMCC 1.10759</strain>
    </source>
</reference>
<dbReference type="Proteomes" id="UP001595904">
    <property type="component" value="Unassembled WGS sequence"/>
</dbReference>
<keyword evidence="5 10" id="KW-0997">Cell inner membrane</keyword>
<dbReference type="Pfam" id="PF03544">
    <property type="entry name" value="TonB_C"/>
    <property type="match status" value="1"/>
</dbReference>
<dbReference type="InterPro" id="IPR037682">
    <property type="entry name" value="TonB_C"/>
</dbReference>